<dbReference type="Pfam" id="PF01627">
    <property type="entry name" value="Hpt"/>
    <property type="match status" value="1"/>
</dbReference>
<dbReference type="InterPro" id="IPR036641">
    <property type="entry name" value="HPT_dom_sf"/>
</dbReference>
<dbReference type="GO" id="GO:0005886">
    <property type="term" value="C:plasma membrane"/>
    <property type="evidence" value="ECO:0007669"/>
    <property type="project" value="UniProtKB-SubCell"/>
</dbReference>
<organism evidence="15 16">
    <name type="scientific">Thioalkalivibrio denitrificans</name>
    <dbReference type="NCBI Taxonomy" id="108003"/>
    <lineage>
        <taxon>Bacteria</taxon>
        <taxon>Pseudomonadati</taxon>
        <taxon>Pseudomonadota</taxon>
        <taxon>Gammaproteobacteria</taxon>
        <taxon>Chromatiales</taxon>
        <taxon>Ectothiorhodospiraceae</taxon>
        <taxon>Thioalkalivibrio</taxon>
    </lineage>
</organism>
<accession>A0A1V3NH10</accession>
<proteinExistence type="predicted"/>
<evidence type="ECO:0000256" key="7">
    <source>
        <dbReference type="ARBA" id="ARBA00022989"/>
    </source>
</evidence>
<keyword evidence="8" id="KW-0902">Two-component regulatory system</keyword>
<feature type="region of interest" description="Disordered" evidence="12">
    <location>
        <begin position="260"/>
        <end position="286"/>
    </location>
</feature>
<dbReference type="PANTHER" id="PTHR45339">
    <property type="entry name" value="HYBRID SIGNAL TRANSDUCTION HISTIDINE KINASE J"/>
    <property type="match status" value="1"/>
</dbReference>
<dbReference type="SUPFAM" id="SSF47226">
    <property type="entry name" value="Histidine-containing phosphotransfer domain, HPT domain"/>
    <property type="match status" value="1"/>
</dbReference>
<feature type="modified residue" description="4-aspartylphosphate" evidence="11">
    <location>
        <position position="57"/>
    </location>
</feature>
<evidence type="ECO:0000256" key="1">
    <source>
        <dbReference type="ARBA" id="ARBA00004651"/>
    </source>
</evidence>
<dbReference type="Gene3D" id="3.40.50.2300">
    <property type="match status" value="1"/>
</dbReference>
<dbReference type="GO" id="GO:0005524">
    <property type="term" value="F:ATP binding"/>
    <property type="evidence" value="ECO:0007669"/>
    <property type="project" value="UniProtKB-KW"/>
</dbReference>
<evidence type="ECO:0000256" key="11">
    <source>
        <dbReference type="PROSITE-ProRule" id="PRU00169"/>
    </source>
</evidence>
<dbReference type="Gene3D" id="1.20.120.160">
    <property type="entry name" value="HPT domain"/>
    <property type="match status" value="1"/>
</dbReference>
<evidence type="ECO:0000256" key="9">
    <source>
        <dbReference type="ARBA" id="ARBA00023136"/>
    </source>
</evidence>
<dbReference type="InterPro" id="IPR001789">
    <property type="entry name" value="Sig_transdc_resp-reg_receiver"/>
</dbReference>
<feature type="compositionally biased region" description="Low complexity" evidence="12">
    <location>
        <begin position="131"/>
        <end position="140"/>
    </location>
</feature>
<keyword evidence="3 11" id="KW-0597">Phosphoprotein</keyword>
<feature type="region of interest" description="Disordered" evidence="12">
    <location>
        <begin position="126"/>
        <end position="151"/>
    </location>
</feature>
<evidence type="ECO:0000256" key="4">
    <source>
        <dbReference type="ARBA" id="ARBA00022692"/>
    </source>
</evidence>
<evidence type="ECO:0000256" key="2">
    <source>
        <dbReference type="ARBA" id="ARBA00022475"/>
    </source>
</evidence>
<comment type="caution">
    <text evidence="15">The sequence shown here is derived from an EMBL/GenBank/DDBJ whole genome shotgun (WGS) entry which is preliminary data.</text>
</comment>
<keyword evidence="2" id="KW-1003">Cell membrane</keyword>
<dbReference type="CDD" id="cd17546">
    <property type="entry name" value="REC_hyHK_CKI1_RcsC-like"/>
    <property type="match status" value="1"/>
</dbReference>
<dbReference type="SUPFAM" id="SSF52172">
    <property type="entry name" value="CheY-like"/>
    <property type="match status" value="1"/>
</dbReference>
<keyword evidence="5" id="KW-0547">Nucleotide-binding</keyword>
<evidence type="ECO:0000256" key="12">
    <source>
        <dbReference type="SAM" id="MobiDB-lite"/>
    </source>
</evidence>
<keyword evidence="4" id="KW-0812">Transmembrane</keyword>
<feature type="domain" description="Response regulatory" evidence="13">
    <location>
        <begin position="8"/>
        <end position="126"/>
    </location>
</feature>
<dbReference type="RefSeq" id="WP_077278838.1">
    <property type="nucleotide sequence ID" value="NZ_MVBK01000049.1"/>
</dbReference>
<feature type="domain" description="HPt" evidence="14">
    <location>
        <begin position="162"/>
        <end position="266"/>
    </location>
</feature>
<dbReference type="GO" id="GO:0004672">
    <property type="term" value="F:protein kinase activity"/>
    <property type="evidence" value="ECO:0007669"/>
    <property type="project" value="UniProtKB-ARBA"/>
</dbReference>
<dbReference type="STRING" id="108003.B1C78_09105"/>
<keyword evidence="9" id="KW-0472">Membrane</keyword>
<feature type="compositionally biased region" description="Basic residues" evidence="12">
    <location>
        <begin position="268"/>
        <end position="280"/>
    </location>
</feature>
<evidence type="ECO:0008006" key="17">
    <source>
        <dbReference type="Google" id="ProtNLM"/>
    </source>
</evidence>
<evidence type="ECO:0000256" key="10">
    <source>
        <dbReference type="PROSITE-ProRule" id="PRU00110"/>
    </source>
</evidence>
<dbReference type="InterPro" id="IPR008207">
    <property type="entry name" value="Sig_transdc_His_kin_Hpt_dom"/>
</dbReference>
<evidence type="ECO:0000313" key="16">
    <source>
        <dbReference type="Proteomes" id="UP000189462"/>
    </source>
</evidence>
<dbReference type="InterPro" id="IPR011006">
    <property type="entry name" value="CheY-like_superfamily"/>
</dbReference>
<dbReference type="PANTHER" id="PTHR45339:SF1">
    <property type="entry name" value="HYBRID SIGNAL TRANSDUCTION HISTIDINE KINASE J"/>
    <property type="match status" value="1"/>
</dbReference>
<keyword evidence="7" id="KW-1133">Transmembrane helix</keyword>
<dbReference type="PROSITE" id="PS50894">
    <property type="entry name" value="HPT"/>
    <property type="match status" value="1"/>
</dbReference>
<evidence type="ECO:0000313" key="15">
    <source>
        <dbReference type="EMBL" id="OOG24233.1"/>
    </source>
</evidence>
<dbReference type="GO" id="GO:0000160">
    <property type="term" value="P:phosphorelay signal transduction system"/>
    <property type="evidence" value="ECO:0007669"/>
    <property type="project" value="UniProtKB-KW"/>
</dbReference>
<dbReference type="EMBL" id="MVBK01000049">
    <property type="protein sequence ID" value="OOG24233.1"/>
    <property type="molecule type" value="Genomic_DNA"/>
</dbReference>
<keyword evidence="6" id="KW-0067">ATP-binding</keyword>
<sequence>MKWACDSRALLVEDHPVNRKLLKRQLGMLGVKVDAVPDAESALQRMERVSYRLVLTDLGLPGMGGEELLRRLHERFRGQVSAPALIAVTGESDPETLASLRAAGVDDVLVKPVSVERLKALLEDWIDGSNPEPASPASCPDPDDGSPDLDPAVLRGLLGEDGAEDARRLIHLFVESARAGMAEAARAIEARDARPLKRYLHRQWSAAGAVGAARFATLAGRMESAVAAEDWETVGECWPQLEATVSGIETYLAADLESFRQQADGRSHKPTRRSGGRHRRQVEQSR</sequence>
<dbReference type="OrthoDB" id="9814495at2"/>
<name>A0A1V3NH10_9GAMM</name>
<evidence type="ECO:0000256" key="8">
    <source>
        <dbReference type="ARBA" id="ARBA00023012"/>
    </source>
</evidence>
<evidence type="ECO:0000256" key="5">
    <source>
        <dbReference type="ARBA" id="ARBA00022741"/>
    </source>
</evidence>
<dbReference type="AlphaFoldDB" id="A0A1V3NH10"/>
<evidence type="ECO:0000256" key="6">
    <source>
        <dbReference type="ARBA" id="ARBA00022840"/>
    </source>
</evidence>
<feature type="modified residue" description="Phosphohistidine" evidence="10">
    <location>
        <position position="201"/>
    </location>
</feature>
<dbReference type="Proteomes" id="UP000189462">
    <property type="component" value="Unassembled WGS sequence"/>
</dbReference>
<dbReference type="PROSITE" id="PS50110">
    <property type="entry name" value="RESPONSE_REGULATORY"/>
    <property type="match status" value="1"/>
</dbReference>
<reference evidence="15 16" key="1">
    <citation type="submission" date="2017-02" db="EMBL/GenBank/DDBJ databases">
        <title>Genomic diversity within the haloalkaliphilic genus Thioalkalivibrio.</title>
        <authorList>
            <person name="Ahn A.-C."/>
            <person name="Meier-Kolthoff J."/>
            <person name="Overmars L."/>
            <person name="Richter M."/>
            <person name="Woyke T."/>
            <person name="Sorokin D.Y."/>
            <person name="Muyzer G."/>
        </authorList>
    </citation>
    <scope>NUCLEOTIDE SEQUENCE [LARGE SCALE GENOMIC DNA]</scope>
    <source>
        <strain evidence="15 16">ALJD</strain>
    </source>
</reference>
<dbReference type="Pfam" id="PF00072">
    <property type="entry name" value="Response_reg"/>
    <property type="match status" value="1"/>
</dbReference>
<comment type="subcellular location">
    <subcellularLocation>
        <location evidence="1">Cell membrane</location>
        <topology evidence="1">Multi-pass membrane protein</topology>
    </subcellularLocation>
</comment>
<evidence type="ECO:0000259" key="14">
    <source>
        <dbReference type="PROSITE" id="PS50894"/>
    </source>
</evidence>
<dbReference type="SMART" id="SM00448">
    <property type="entry name" value="REC"/>
    <property type="match status" value="1"/>
</dbReference>
<gene>
    <name evidence="15" type="ORF">B1C78_09105</name>
</gene>
<evidence type="ECO:0000259" key="13">
    <source>
        <dbReference type="PROSITE" id="PS50110"/>
    </source>
</evidence>
<protein>
    <recommendedName>
        <fullName evidence="17">Response regulator</fullName>
    </recommendedName>
</protein>
<keyword evidence="16" id="KW-1185">Reference proteome</keyword>
<evidence type="ECO:0000256" key="3">
    <source>
        <dbReference type="ARBA" id="ARBA00022553"/>
    </source>
</evidence>